<sequence length="225" mass="25537">MPRSPTKRHSIQYRRQTQRLVHEAITTCGGRKGATYHDIKRYVNRNTTLPYVPDSEIKNTIRGGVKGNCVKKEGVYYKKVYKTNKPLHTTHPLPMISQHVTNQEPVVITKKPTRVTRCGSFPKTTVYVILAILLFSMFVAVKAESDEDDNLIAEVVADLVTGIFVEMCMESSHCATMLTTFCFASLIVGLVITCVTGECFFKCDRRTARRTGTMYAGTQLRKWYR</sequence>
<dbReference type="GO" id="GO:0003677">
    <property type="term" value="F:DNA binding"/>
    <property type="evidence" value="ECO:0007669"/>
    <property type="project" value="InterPro"/>
</dbReference>
<dbReference type="InterPro" id="IPR036388">
    <property type="entry name" value="WH-like_DNA-bd_sf"/>
</dbReference>
<evidence type="ECO:0008006" key="3">
    <source>
        <dbReference type="Google" id="ProtNLM"/>
    </source>
</evidence>
<keyword evidence="1" id="KW-1133">Transmembrane helix</keyword>
<dbReference type="AlphaFoldDB" id="A0A6C0CSU4"/>
<feature type="transmembrane region" description="Helical" evidence="1">
    <location>
        <begin position="177"/>
        <end position="201"/>
    </location>
</feature>
<evidence type="ECO:0000313" key="2">
    <source>
        <dbReference type="EMBL" id="QHT06555.1"/>
    </source>
</evidence>
<reference evidence="2" key="1">
    <citation type="journal article" date="2020" name="Nature">
        <title>Giant virus diversity and host interactions through global metagenomics.</title>
        <authorList>
            <person name="Schulz F."/>
            <person name="Roux S."/>
            <person name="Paez-Espino D."/>
            <person name="Jungbluth S."/>
            <person name="Walsh D.A."/>
            <person name="Denef V.J."/>
            <person name="McMahon K.D."/>
            <person name="Konstantinidis K.T."/>
            <person name="Eloe-Fadrosh E.A."/>
            <person name="Kyrpides N.C."/>
            <person name="Woyke T."/>
        </authorList>
    </citation>
    <scope>NUCLEOTIDE SEQUENCE</scope>
    <source>
        <strain evidence="2">GVMAG-M-3300021425-30</strain>
    </source>
</reference>
<dbReference type="InterPro" id="IPR036390">
    <property type="entry name" value="WH_DNA-bd_sf"/>
</dbReference>
<dbReference type="GO" id="GO:0006334">
    <property type="term" value="P:nucleosome assembly"/>
    <property type="evidence" value="ECO:0007669"/>
    <property type="project" value="InterPro"/>
</dbReference>
<accession>A0A6C0CSU4</accession>
<evidence type="ECO:0000256" key="1">
    <source>
        <dbReference type="SAM" id="Phobius"/>
    </source>
</evidence>
<dbReference type="Gene3D" id="1.10.10.10">
    <property type="entry name" value="Winged helix-like DNA-binding domain superfamily/Winged helix DNA-binding domain"/>
    <property type="match status" value="1"/>
</dbReference>
<dbReference type="GO" id="GO:0000786">
    <property type="term" value="C:nucleosome"/>
    <property type="evidence" value="ECO:0007669"/>
    <property type="project" value="InterPro"/>
</dbReference>
<keyword evidence="1" id="KW-0472">Membrane</keyword>
<dbReference type="EMBL" id="MN739470">
    <property type="protein sequence ID" value="QHT06555.1"/>
    <property type="molecule type" value="Genomic_DNA"/>
</dbReference>
<dbReference type="SUPFAM" id="SSF46785">
    <property type="entry name" value="Winged helix' DNA-binding domain"/>
    <property type="match status" value="1"/>
</dbReference>
<name>A0A6C0CSU4_9ZZZZ</name>
<feature type="transmembrane region" description="Helical" evidence="1">
    <location>
        <begin position="124"/>
        <end position="141"/>
    </location>
</feature>
<organism evidence="2">
    <name type="scientific">viral metagenome</name>
    <dbReference type="NCBI Taxonomy" id="1070528"/>
    <lineage>
        <taxon>unclassified sequences</taxon>
        <taxon>metagenomes</taxon>
        <taxon>organismal metagenomes</taxon>
    </lineage>
</organism>
<protein>
    <recommendedName>
        <fullName evidence="3">H15 domain-containing protein</fullName>
    </recommendedName>
</protein>
<proteinExistence type="predicted"/>
<keyword evidence="1" id="KW-0812">Transmembrane</keyword>